<dbReference type="Gene3D" id="3.15.10.40">
    <property type="entry name" value="Uncharacterised protein PF07273, DUF1439"/>
    <property type="match status" value="1"/>
</dbReference>
<protein>
    <recommendedName>
        <fullName evidence="2">DUF1439 domain-containing protein</fullName>
    </recommendedName>
</protein>
<evidence type="ECO:0008006" key="2">
    <source>
        <dbReference type="Google" id="ProtNLM"/>
    </source>
</evidence>
<dbReference type="Pfam" id="PF07273">
    <property type="entry name" value="DUF1439"/>
    <property type="match status" value="1"/>
</dbReference>
<evidence type="ECO:0000313" key="1">
    <source>
        <dbReference type="EMBL" id="VAW95669.1"/>
    </source>
</evidence>
<accession>A0A3B1ABP6</accession>
<gene>
    <name evidence="1" type="ORF">MNBD_GAMMA22-1832</name>
</gene>
<dbReference type="AlphaFoldDB" id="A0A3B1ABP6"/>
<reference evidence="1" key="1">
    <citation type="submission" date="2018-06" db="EMBL/GenBank/DDBJ databases">
        <authorList>
            <person name="Zhirakovskaya E."/>
        </authorList>
    </citation>
    <scope>NUCLEOTIDE SEQUENCE</scope>
</reference>
<proteinExistence type="predicted"/>
<dbReference type="InterPro" id="IPR010835">
    <property type="entry name" value="DUF1439"/>
</dbReference>
<sequence>MTKNQLQLGLIVAGALFLIFLAINAIGNNGVLSSSETIQLSFKQIQRSVNRSFPLSHSSTQVNINLKNPKVILKEGWEHVAINLDLSLAEKKRRANRNIFKSVYKGKVTLSGSLKYLPKSGKISLKDIKLRILNSKNINARKIAQIEKSLIPVLQKKFNKYPIHRLKGKQFKHELNKMTLNNIEINKNNVNLELALK</sequence>
<name>A0A3B1ABP6_9ZZZZ</name>
<organism evidence="1">
    <name type="scientific">hydrothermal vent metagenome</name>
    <dbReference type="NCBI Taxonomy" id="652676"/>
    <lineage>
        <taxon>unclassified sequences</taxon>
        <taxon>metagenomes</taxon>
        <taxon>ecological metagenomes</taxon>
    </lineage>
</organism>
<dbReference type="EMBL" id="UOFS01000024">
    <property type="protein sequence ID" value="VAW95669.1"/>
    <property type="molecule type" value="Genomic_DNA"/>
</dbReference>